<dbReference type="SUPFAM" id="SSF56349">
    <property type="entry name" value="DNA breaking-rejoining enzymes"/>
    <property type="match status" value="1"/>
</dbReference>
<dbReference type="EMBL" id="FOTO01000030">
    <property type="protein sequence ID" value="SFM24816.1"/>
    <property type="molecule type" value="Genomic_DNA"/>
</dbReference>
<evidence type="ECO:0000256" key="2">
    <source>
        <dbReference type="ARBA" id="ARBA00022908"/>
    </source>
</evidence>
<evidence type="ECO:0000256" key="4">
    <source>
        <dbReference type="ARBA" id="ARBA00023172"/>
    </source>
</evidence>
<evidence type="ECO:0000313" key="8">
    <source>
        <dbReference type="EMBL" id="SFM24816.1"/>
    </source>
</evidence>
<dbReference type="PROSITE" id="PS51898">
    <property type="entry name" value="TYR_RECOMBINASE"/>
    <property type="match status" value="1"/>
</dbReference>
<dbReference type="AlphaFoldDB" id="A0A8G2C706"/>
<evidence type="ECO:0000256" key="3">
    <source>
        <dbReference type="ARBA" id="ARBA00023125"/>
    </source>
</evidence>
<dbReference type="Proteomes" id="UP000199581">
    <property type="component" value="Unassembled WGS sequence"/>
</dbReference>
<feature type="domain" description="Core-binding (CB)" evidence="7">
    <location>
        <begin position="122"/>
        <end position="202"/>
    </location>
</feature>
<dbReference type="InterPro" id="IPR050090">
    <property type="entry name" value="Tyrosine_recombinase_XerCD"/>
</dbReference>
<organism evidence="8 9">
    <name type="scientific">Desulfomicrobium norvegicum (strain DSM 1741 / NCIMB 8310)</name>
    <name type="common">Desulfovibrio baculatus (strain Norway 4)</name>
    <name type="synonym">Desulfovibrio desulfuricans (strain Norway 4)</name>
    <dbReference type="NCBI Taxonomy" id="52561"/>
    <lineage>
        <taxon>Bacteria</taxon>
        <taxon>Pseudomonadati</taxon>
        <taxon>Thermodesulfobacteriota</taxon>
        <taxon>Desulfovibrionia</taxon>
        <taxon>Desulfovibrionales</taxon>
        <taxon>Desulfomicrobiaceae</taxon>
        <taxon>Desulfomicrobium</taxon>
    </lineage>
</organism>
<dbReference type="Gene3D" id="1.10.443.10">
    <property type="entry name" value="Intergrase catalytic core"/>
    <property type="match status" value="1"/>
</dbReference>
<gene>
    <name evidence="8" type="ORF">SAMN05421830_1301</name>
</gene>
<proteinExistence type="inferred from homology"/>
<dbReference type="InterPro" id="IPR011010">
    <property type="entry name" value="DNA_brk_join_enz"/>
</dbReference>
<dbReference type="InterPro" id="IPR002104">
    <property type="entry name" value="Integrase_catalytic"/>
</dbReference>
<keyword evidence="4" id="KW-0233">DNA recombination</keyword>
<dbReference type="PANTHER" id="PTHR30349:SF64">
    <property type="entry name" value="PROPHAGE INTEGRASE INTD-RELATED"/>
    <property type="match status" value="1"/>
</dbReference>
<name>A0A8G2C706_DESNO</name>
<dbReference type="PROSITE" id="PS51900">
    <property type="entry name" value="CB"/>
    <property type="match status" value="1"/>
</dbReference>
<keyword evidence="2" id="KW-0229">DNA integration</keyword>
<evidence type="ECO:0000256" key="1">
    <source>
        <dbReference type="ARBA" id="ARBA00008857"/>
    </source>
</evidence>
<evidence type="ECO:0000256" key="5">
    <source>
        <dbReference type="PROSITE-ProRule" id="PRU01248"/>
    </source>
</evidence>
<dbReference type="GO" id="GO:0006310">
    <property type="term" value="P:DNA recombination"/>
    <property type="evidence" value="ECO:0007669"/>
    <property type="project" value="UniProtKB-KW"/>
</dbReference>
<reference evidence="8 9" key="1">
    <citation type="submission" date="2016-10" db="EMBL/GenBank/DDBJ databases">
        <authorList>
            <person name="Varghese N."/>
            <person name="Submissions S."/>
        </authorList>
    </citation>
    <scope>NUCLEOTIDE SEQUENCE [LARGE SCALE GENOMIC DNA]</scope>
    <source>
        <strain evidence="8 9">DSM 1741</strain>
    </source>
</reference>
<sequence>MSEWVKSKKYPGVRYRVHPTRKDGVEAAKYICIVYKLDGKTKQETIGWSDRKWSEIVPDGKGGTKVVVHKINEKQAFMILSELQENQRHGRRPITLKEKREMAEQERLAIETEEAKAQKENMALKDAFEVYLGWAKTNKKDWGHDETRMNLHVLPFLGDKRLSEIRVADIESLKVRCQEKGLSPATVKHVLQCVRAVYNFCIRIGSYTGDNPTRHVKFPRLDNARKRFFSDDQVDSLLSALAEKNKDVHDMTLLSILTGLRFGEIAKLRWERVDLENGIIHVDGKNGETREAYLDNEELVEMFTRRKELFDTTPFVRISAKSVRGLVFPGSVHGGIMKDIPDIFMKTVDDLKFNDGYEDARQKLTFHSCRHTFGSRLAQQGVPLLTIKELLGHKTIEMTMRYSHLMPDHKREAVRHLRGRKTAKVIPLRKVAD</sequence>
<protein>
    <submittedName>
        <fullName evidence="8">Site-specific recombinase XerD</fullName>
    </submittedName>
</protein>
<comment type="similarity">
    <text evidence="1">Belongs to the 'phage' integrase family.</text>
</comment>
<feature type="domain" description="Tyr recombinase" evidence="6">
    <location>
        <begin position="224"/>
        <end position="415"/>
    </location>
</feature>
<dbReference type="InterPro" id="IPR010998">
    <property type="entry name" value="Integrase_recombinase_N"/>
</dbReference>
<keyword evidence="9" id="KW-1185">Reference proteome</keyword>
<accession>A0A8G2C706</accession>
<dbReference type="Gene3D" id="1.10.150.130">
    <property type="match status" value="1"/>
</dbReference>
<dbReference type="InterPro" id="IPR013762">
    <property type="entry name" value="Integrase-like_cat_sf"/>
</dbReference>
<dbReference type="Pfam" id="PF00589">
    <property type="entry name" value="Phage_integrase"/>
    <property type="match status" value="1"/>
</dbReference>
<evidence type="ECO:0000259" key="6">
    <source>
        <dbReference type="PROSITE" id="PS51898"/>
    </source>
</evidence>
<keyword evidence="3 5" id="KW-0238">DNA-binding</keyword>
<comment type="caution">
    <text evidence="8">The sequence shown here is derived from an EMBL/GenBank/DDBJ whole genome shotgun (WGS) entry which is preliminary data.</text>
</comment>
<dbReference type="CDD" id="cd00796">
    <property type="entry name" value="INT_Rci_Hp1_C"/>
    <property type="match status" value="1"/>
</dbReference>
<dbReference type="InterPro" id="IPR044068">
    <property type="entry name" value="CB"/>
</dbReference>
<evidence type="ECO:0000259" key="7">
    <source>
        <dbReference type="PROSITE" id="PS51900"/>
    </source>
</evidence>
<evidence type="ECO:0000313" key="9">
    <source>
        <dbReference type="Proteomes" id="UP000199581"/>
    </source>
</evidence>
<dbReference type="OrthoDB" id="9789256at2"/>
<dbReference type="GO" id="GO:0003677">
    <property type="term" value="F:DNA binding"/>
    <property type="evidence" value="ECO:0007669"/>
    <property type="project" value="UniProtKB-UniRule"/>
</dbReference>
<dbReference type="RefSeq" id="WP_092194719.1">
    <property type="nucleotide sequence ID" value="NZ_FOTO01000030.1"/>
</dbReference>
<dbReference type="GO" id="GO:0015074">
    <property type="term" value="P:DNA integration"/>
    <property type="evidence" value="ECO:0007669"/>
    <property type="project" value="UniProtKB-KW"/>
</dbReference>
<dbReference type="PANTHER" id="PTHR30349">
    <property type="entry name" value="PHAGE INTEGRASE-RELATED"/>
    <property type="match status" value="1"/>
</dbReference>